<dbReference type="EMBL" id="VIRS01000015">
    <property type="protein sequence ID" value="TQS43070.1"/>
    <property type="molecule type" value="Genomic_DNA"/>
</dbReference>
<accession>A0A545AP60</accession>
<reference evidence="1 2" key="1">
    <citation type="submission" date="2019-07" db="EMBL/GenBank/DDBJ databases">
        <title>Cryptosporangium phraense sp. nov., isolated from plant litter.</title>
        <authorList>
            <person name="Suriyachadkun C."/>
        </authorList>
    </citation>
    <scope>NUCLEOTIDE SEQUENCE [LARGE SCALE GENOMIC DNA]</scope>
    <source>
        <strain evidence="1 2">A-T 5661</strain>
    </source>
</reference>
<dbReference type="AlphaFoldDB" id="A0A545AP60"/>
<dbReference type="OrthoDB" id="5195091at2"/>
<dbReference type="Proteomes" id="UP000317982">
    <property type="component" value="Unassembled WGS sequence"/>
</dbReference>
<dbReference type="InParanoid" id="A0A545AP60"/>
<name>A0A545AP60_9ACTN</name>
<evidence type="ECO:0000313" key="2">
    <source>
        <dbReference type="Proteomes" id="UP000317982"/>
    </source>
</evidence>
<dbReference type="RefSeq" id="WP_142706555.1">
    <property type="nucleotide sequence ID" value="NZ_VIRS01000015.1"/>
</dbReference>
<gene>
    <name evidence="1" type="ORF">FL583_21800</name>
</gene>
<sequence>MELDGRTAGLLRLSLELRSAAAEAGRADVVAGVDELMTLIGGDEVPTGGASSSPKRGAGVAETVQRILNGLGY</sequence>
<protein>
    <submittedName>
        <fullName evidence="1">Uncharacterized protein</fullName>
    </submittedName>
</protein>
<keyword evidence="2" id="KW-1185">Reference proteome</keyword>
<evidence type="ECO:0000313" key="1">
    <source>
        <dbReference type="EMBL" id="TQS43070.1"/>
    </source>
</evidence>
<proteinExistence type="predicted"/>
<organism evidence="1 2">
    <name type="scientific">Cryptosporangium phraense</name>
    <dbReference type="NCBI Taxonomy" id="2593070"/>
    <lineage>
        <taxon>Bacteria</taxon>
        <taxon>Bacillati</taxon>
        <taxon>Actinomycetota</taxon>
        <taxon>Actinomycetes</taxon>
        <taxon>Cryptosporangiales</taxon>
        <taxon>Cryptosporangiaceae</taxon>
        <taxon>Cryptosporangium</taxon>
    </lineage>
</organism>
<comment type="caution">
    <text evidence="1">The sequence shown here is derived from an EMBL/GenBank/DDBJ whole genome shotgun (WGS) entry which is preliminary data.</text>
</comment>